<proteinExistence type="predicted"/>
<reference evidence="1 2" key="1">
    <citation type="journal article" date="2019" name="Sci. Rep.">
        <title>Orb-weaving spider Araneus ventricosus genome elucidates the spidroin gene catalogue.</title>
        <authorList>
            <person name="Kono N."/>
            <person name="Nakamura H."/>
            <person name="Ohtoshi R."/>
            <person name="Moran D.A.P."/>
            <person name="Shinohara A."/>
            <person name="Yoshida Y."/>
            <person name="Fujiwara M."/>
            <person name="Mori M."/>
            <person name="Tomita M."/>
            <person name="Arakawa K."/>
        </authorList>
    </citation>
    <scope>NUCLEOTIDE SEQUENCE [LARGE SCALE GENOMIC DNA]</scope>
</reference>
<accession>A0A4Y2EPL7</accession>
<dbReference type="GO" id="GO:0016740">
    <property type="term" value="F:transferase activity"/>
    <property type="evidence" value="ECO:0007669"/>
    <property type="project" value="UniProtKB-KW"/>
</dbReference>
<protein>
    <submittedName>
        <fullName evidence="1">Alpha-tubulin N-acetyltransferase 1</fullName>
    </submittedName>
</protein>
<comment type="caution">
    <text evidence="1">The sequence shown here is derived from an EMBL/GenBank/DDBJ whole genome shotgun (WGS) entry which is preliminary data.</text>
</comment>
<keyword evidence="1" id="KW-0808">Transferase</keyword>
<gene>
    <name evidence="1" type="primary">ATAT1</name>
    <name evidence="1" type="ORF">AVEN_238862_1</name>
</gene>
<dbReference type="Proteomes" id="UP000499080">
    <property type="component" value="Unassembled WGS sequence"/>
</dbReference>
<sequence length="20" mass="2323">VLIILFTVDTEHFNDFATNI</sequence>
<dbReference type="EMBL" id="BGPR01000644">
    <property type="protein sequence ID" value="GBM29794.1"/>
    <property type="molecule type" value="Genomic_DNA"/>
</dbReference>
<name>A0A4Y2EPL7_ARAVE</name>
<evidence type="ECO:0000313" key="1">
    <source>
        <dbReference type="EMBL" id="GBM29794.1"/>
    </source>
</evidence>
<keyword evidence="2" id="KW-1185">Reference proteome</keyword>
<dbReference type="AlphaFoldDB" id="A0A4Y2EPL7"/>
<evidence type="ECO:0000313" key="2">
    <source>
        <dbReference type="Proteomes" id="UP000499080"/>
    </source>
</evidence>
<feature type="non-terminal residue" evidence="1">
    <location>
        <position position="1"/>
    </location>
</feature>
<organism evidence="1 2">
    <name type="scientific">Araneus ventricosus</name>
    <name type="common">Orbweaver spider</name>
    <name type="synonym">Epeira ventricosa</name>
    <dbReference type="NCBI Taxonomy" id="182803"/>
    <lineage>
        <taxon>Eukaryota</taxon>
        <taxon>Metazoa</taxon>
        <taxon>Ecdysozoa</taxon>
        <taxon>Arthropoda</taxon>
        <taxon>Chelicerata</taxon>
        <taxon>Arachnida</taxon>
        <taxon>Araneae</taxon>
        <taxon>Araneomorphae</taxon>
        <taxon>Entelegynae</taxon>
        <taxon>Araneoidea</taxon>
        <taxon>Araneidae</taxon>
        <taxon>Araneus</taxon>
    </lineage>
</organism>